<evidence type="ECO:0000313" key="1">
    <source>
        <dbReference type="EMBL" id="QFU83463.1"/>
    </source>
</evidence>
<protein>
    <submittedName>
        <fullName evidence="1">Uncharacterized protein</fullName>
    </submittedName>
</protein>
<dbReference type="InterPro" id="IPR053463">
    <property type="entry name" value="Brz_Regulator"/>
</dbReference>
<dbReference type="Proteomes" id="UP000326170">
    <property type="component" value="Chromosome"/>
</dbReference>
<dbReference type="GeneID" id="54590208"/>
<dbReference type="KEGG" id="nas:GCU68_13390"/>
<gene>
    <name evidence="1" type="ORF">GCU68_13390</name>
</gene>
<sequence length="60" mass="6663">MATTTAERVTVVSCPRCEQETAVSVPDTDAEIVVRRSVALYGEHTTAVCPDGHRFWVYFC</sequence>
<dbReference type="RefSeq" id="WP_152942392.1">
    <property type="nucleotide sequence ID" value="NZ_CP045488.1"/>
</dbReference>
<dbReference type="OrthoDB" id="201158at2157"/>
<dbReference type="Pfam" id="PF23454">
    <property type="entry name" value="Zn_ribbon_Brz"/>
    <property type="match status" value="1"/>
</dbReference>
<dbReference type="EMBL" id="CP045488">
    <property type="protein sequence ID" value="QFU83463.1"/>
    <property type="molecule type" value="Genomic_DNA"/>
</dbReference>
<proteinExistence type="predicted"/>
<keyword evidence="2" id="KW-1185">Reference proteome</keyword>
<accession>A0A5P9P5P8</accession>
<reference evidence="1 2" key="1">
    <citation type="journal article" date="2007" name="Int. J. Syst. Evol. Microbiol.">
        <title>Natronorubrum sulfidifaciens sp. nov., an extremely haloalkaliphilic archaeon isolated from Aiding salt lake in Xin-Jiang, China.</title>
        <authorList>
            <person name="Cui H.L."/>
            <person name="Tohty D."/>
            <person name="Liu H.C."/>
            <person name="Liu S.J."/>
            <person name="Oren A."/>
            <person name="Zhou P.J."/>
        </authorList>
    </citation>
    <scope>NUCLEOTIDE SEQUENCE [LARGE SCALE GENOMIC DNA]</scope>
    <source>
        <strain evidence="1 2">7-3</strain>
    </source>
</reference>
<dbReference type="AlphaFoldDB" id="A0A5P9P5P8"/>
<name>A0A5P9P5P8_9EURY</name>
<organism evidence="1 2">
    <name type="scientific">Natronorubrum aibiense</name>
    <dbReference type="NCBI Taxonomy" id="348826"/>
    <lineage>
        <taxon>Archaea</taxon>
        <taxon>Methanobacteriati</taxon>
        <taxon>Methanobacteriota</taxon>
        <taxon>Stenosarchaea group</taxon>
        <taxon>Halobacteria</taxon>
        <taxon>Halobacteriales</taxon>
        <taxon>Natrialbaceae</taxon>
        <taxon>Natronorubrum</taxon>
    </lineage>
</organism>
<evidence type="ECO:0000313" key="2">
    <source>
        <dbReference type="Proteomes" id="UP000326170"/>
    </source>
</evidence>